<sequence length="452" mass="50678">MQTLWSFAQLALLLPWILTTSAQTIPKPVLMHFIVGNAYPYTASDWSRDIALASSKGIDGFVLNVGVNEWQLSRVSDAYDAASSFSSTSNAPFKMAVSFDMGSLPCAALSDGDILRTYVNTFHEHESQLMVQGDAGERPLFLTFAGQGCMFGQNSVNEGWTMVLKDESLPAIHFLPSFFLDPGLYGGMSSADGAFSWDSAWPMGNYDITNNYDTAYRTYLNGRTYMAAVSPWFFTHYGANTYNKNFIYRADNWLLAERWELLIRDREIVDMVQIISWNDYGECHYMGPIEGAQPLSEAWTAGYDHQGWLDLQHYYITAYKTGSYPTIEGDRVFLWGRLYPARTQVLTDPVGVPYNFRFTEDFVWAVVLLTTDAQVTLSCIQEGDSDSDNGEESTTQNLSAGLSKLRLKLTYDCSPVAQITRNGEDVLRFAPEGFRFSTQPTAYNFNAFVAAS</sequence>
<keyword evidence="1" id="KW-0732">Signal</keyword>
<dbReference type="OrthoDB" id="3257981at2759"/>
<keyword evidence="3" id="KW-1185">Reference proteome</keyword>
<evidence type="ECO:0000313" key="3">
    <source>
        <dbReference type="Proteomes" id="UP000307440"/>
    </source>
</evidence>
<protein>
    <submittedName>
        <fullName evidence="2">Glycoside hydrolase family 71 protein</fullName>
    </submittedName>
</protein>
<feature type="chain" id="PRO_5022742029" evidence="1">
    <location>
        <begin position="23"/>
        <end position="452"/>
    </location>
</feature>
<organism evidence="2 3">
    <name type="scientific">Coprinopsis marcescibilis</name>
    <name type="common">Agaric fungus</name>
    <name type="synonym">Psathyrella marcescibilis</name>
    <dbReference type="NCBI Taxonomy" id="230819"/>
    <lineage>
        <taxon>Eukaryota</taxon>
        <taxon>Fungi</taxon>
        <taxon>Dikarya</taxon>
        <taxon>Basidiomycota</taxon>
        <taxon>Agaricomycotina</taxon>
        <taxon>Agaricomycetes</taxon>
        <taxon>Agaricomycetidae</taxon>
        <taxon>Agaricales</taxon>
        <taxon>Agaricineae</taxon>
        <taxon>Psathyrellaceae</taxon>
        <taxon>Coprinopsis</taxon>
    </lineage>
</organism>
<dbReference type="EMBL" id="ML210208">
    <property type="protein sequence ID" value="TFK24019.1"/>
    <property type="molecule type" value="Genomic_DNA"/>
</dbReference>
<keyword evidence="2" id="KW-0378">Hydrolase</keyword>
<proteinExistence type="predicted"/>
<dbReference type="AlphaFoldDB" id="A0A5C3KTS8"/>
<dbReference type="Pfam" id="PF03659">
    <property type="entry name" value="Glyco_hydro_71"/>
    <property type="match status" value="1"/>
</dbReference>
<dbReference type="Proteomes" id="UP000307440">
    <property type="component" value="Unassembled WGS sequence"/>
</dbReference>
<reference evidence="2 3" key="1">
    <citation type="journal article" date="2019" name="Nat. Ecol. Evol.">
        <title>Megaphylogeny resolves global patterns of mushroom evolution.</title>
        <authorList>
            <person name="Varga T."/>
            <person name="Krizsan K."/>
            <person name="Foldi C."/>
            <person name="Dima B."/>
            <person name="Sanchez-Garcia M."/>
            <person name="Sanchez-Ramirez S."/>
            <person name="Szollosi G.J."/>
            <person name="Szarkandi J.G."/>
            <person name="Papp V."/>
            <person name="Albert L."/>
            <person name="Andreopoulos W."/>
            <person name="Angelini C."/>
            <person name="Antonin V."/>
            <person name="Barry K.W."/>
            <person name="Bougher N.L."/>
            <person name="Buchanan P."/>
            <person name="Buyck B."/>
            <person name="Bense V."/>
            <person name="Catcheside P."/>
            <person name="Chovatia M."/>
            <person name="Cooper J."/>
            <person name="Damon W."/>
            <person name="Desjardin D."/>
            <person name="Finy P."/>
            <person name="Geml J."/>
            <person name="Haridas S."/>
            <person name="Hughes K."/>
            <person name="Justo A."/>
            <person name="Karasinski D."/>
            <person name="Kautmanova I."/>
            <person name="Kiss B."/>
            <person name="Kocsube S."/>
            <person name="Kotiranta H."/>
            <person name="LaButti K.M."/>
            <person name="Lechner B.E."/>
            <person name="Liimatainen K."/>
            <person name="Lipzen A."/>
            <person name="Lukacs Z."/>
            <person name="Mihaltcheva S."/>
            <person name="Morgado L.N."/>
            <person name="Niskanen T."/>
            <person name="Noordeloos M.E."/>
            <person name="Ohm R.A."/>
            <person name="Ortiz-Santana B."/>
            <person name="Ovrebo C."/>
            <person name="Racz N."/>
            <person name="Riley R."/>
            <person name="Savchenko A."/>
            <person name="Shiryaev A."/>
            <person name="Soop K."/>
            <person name="Spirin V."/>
            <person name="Szebenyi C."/>
            <person name="Tomsovsky M."/>
            <person name="Tulloss R.E."/>
            <person name="Uehling J."/>
            <person name="Grigoriev I.V."/>
            <person name="Vagvolgyi C."/>
            <person name="Papp T."/>
            <person name="Martin F.M."/>
            <person name="Miettinen O."/>
            <person name="Hibbett D.S."/>
            <person name="Nagy L.G."/>
        </authorList>
    </citation>
    <scope>NUCLEOTIDE SEQUENCE [LARGE SCALE GENOMIC DNA]</scope>
    <source>
        <strain evidence="2 3">CBS 121175</strain>
    </source>
</reference>
<dbReference type="GO" id="GO:0051118">
    <property type="term" value="F:glucan endo-1,3-alpha-glucosidase activity"/>
    <property type="evidence" value="ECO:0007669"/>
    <property type="project" value="InterPro"/>
</dbReference>
<dbReference type="STRING" id="230819.A0A5C3KTS8"/>
<evidence type="ECO:0000313" key="2">
    <source>
        <dbReference type="EMBL" id="TFK24019.1"/>
    </source>
</evidence>
<accession>A0A5C3KTS8</accession>
<gene>
    <name evidence="2" type="ORF">FA15DRAFT_743196</name>
</gene>
<dbReference type="Gene3D" id="3.20.20.80">
    <property type="entry name" value="Glycosidases"/>
    <property type="match status" value="1"/>
</dbReference>
<dbReference type="InterPro" id="IPR005197">
    <property type="entry name" value="Glyco_hydro_71"/>
</dbReference>
<feature type="signal peptide" evidence="1">
    <location>
        <begin position="1"/>
        <end position="22"/>
    </location>
</feature>
<name>A0A5C3KTS8_COPMA</name>
<dbReference type="CDD" id="cd11577">
    <property type="entry name" value="GH71"/>
    <property type="match status" value="1"/>
</dbReference>
<evidence type="ECO:0000256" key="1">
    <source>
        <dbReference type="SAM" id="SignalP"/>
    </source>
</evidence>